<evidence type="ECO:0000256" key="1">
    <source>
        <dbReference type="SAM" id="MobiDB-lite"/>
    </source>
</evidence>
<dbReference type="Gene3D" id="3.40.50.10540">
    <property type="entry name" value="Crotonobetainyl-coa:carnitine coa-transferase, domain 1"/>
    <property type="match status" value="2"/>
</dbReference>
<sequence>MAPLEGLRVVEAALGISAVGAGPAVSLPGTLLRDLGAEVTRVRPARRSTLDAGVEFDRVWDRGKEIVEVGDDPGRAAGAVAALARDADVLVVAGAEDAVERRGLRYQDLARESPRLVVTRVRPSHNALGPVPDLELLVHARAGLLTQIRGHRPGPVFGDLTVASAGAGLSATAGTLARLYERESTGLGGWVETSLYDGLQALLPMIIGRVEHHSPSTTLLWKEQGPAEALSYRCADGEYVQLWFGAKGAYEAFLDHVGDPPSEKGYNADLMSGAMVERGERWAAMFATRDRDRWVEDLSGKNFRCEPVWRPGEALRDPHVREIGLSADHHDPDRGAITALGPVVRVTRTRDGAPRGGGAPTAGDAAGPLAGVRVLDLSAYLAGPIAPLVLAGLGADVVKVEPPGGDAHRGMEPMFAAGQRGKRALALDLKSPGAPAVLERLFRWSDVVHHNSRVGAAERLGYDEETVRAANPDAVYSFASGFGERGPRALLPANDQLMQALAGVEAAQGGDGRPPTYLVWGAVDVTGGWLAACGILAGLYARRRRGGGQSVAGSLLGAALTLKSGAFRTADGVVGGPVLDAEQTGYGAAYRLYQGGDGAWFALAVPDERAWNCLREVTGLDGLPATPPPLRTGPSGPQPEETLLEDAFRTRDAAAWTAALRAAGVPVEPVPDADRTEFAAGFVDDPVNRRLGRVVGYRWGARGRVDQPALPPRVGPGPETPAPAGIPGLGEHTDEVLRELGLDAAGAGTTGARRRQDE</sequence>
<dbReference type="InterPro" id="IPR044855">
    <property type="entry name" value="CoA-Trfase_III_dom3_sf"/>
</dbReference>
<gene>
    <name evidence="2" type="ORF">ACFPZN_42070</name>
</gene>
<evidence type="ECO:0000313" key="3">
    <source>
        <dbReference type="Proteomes" id="UP001596074"/>
    </source>
</evidence>
<feature type="region of interest" description="Disordered" evidence="1">
    <location>
        <begin position="706"/>
        <end position="758"/>
    </location>
</feature>
<dbReference type="RefSeq" id="WP_378288201.1">
    <property type="nucleotide sequence ID" value="NZ_JBHSON010000083.1"/>
</dbReference>
<feature type="compositionally biased region" description="Basic and acidic residues" evidence="1">
    <location>
        <begin position="731"/>
        <end position="741"/>
    </location>
</feature>
<organism evidence="2 3">
    <name type="scientific">Actinomadura rugatobispora</name>
    <dbReference type="NCBI Taxonomy" id="1994"/>
    <lineage>
        <taxon>Bacteria</taxon>
        <taxon>Bacillati</taxon>
        <taxon>Actinomycetota</taxon>
        <taxon>Actinomycetes</taxon>
        <taxon>Streptosporangiales</taxon>
        <taxon>Thermomonosporaceae</taxon>
        <taxon>Actinomadura</taxon>
    </lineage>
</organism>
<proteinExistence type="predicted"/>
<dbReference type="GO" id="GO:0016740">
    <property type="term" value="F:transferase activity"/>
    <property type="evidence" value="ECO:0007669"/>
    <property type="project" value="UniProtKB-KW"/>
</dbReference>
<dbReference type="InterPro" id="IPR050509">
    <property type="entry name" value="CoA-transferase_III"/>
</dbReference>
<dbReference type="PANTHER" id="PTHR48228:SF5">
    <property type="entry name" value="ALPHA-METHYLACYL-COA RACEMASE"/>
    <property type="match status" value="1"/>
</dbReference>
<feature type="compositionally biased region" description="Pro residues" evidence="1">
    <location>
        <begin position="709"/>
        <end position="721"/>
    </location>
</feature>
<name>A0ABW1A9T6_9ACTN</name>
<dbReference type="PANTHER" id="PTHR48228">
    <property type="entry name" value="SUCCINYL-COA--D-CITRAMALATE COA-TRANSFERASE"/>
    <property type="match status" value="1"/>
</dbReference>
<accession>A0ABW1A9T6</accession>
<keyword evidence="3" id="KW-1185">Reference proteome</keyword>
<reference evidence="3" key="1">
    <citation type="journal article" date="2019" name="Int. J. Syst. Evol. Microbiol.">
        <title>The Global Catalogue of Microorganisms (GCM) 10K type strain sequencing project: providing services to taxonomists for standard genome sequencing and annotation.</title>
        <authorList>
            <consortium name="The Broad Institute Genomics Platform"/>
            <consortium name="The Broad Institute Genome Sequencing Center for Infectious Disease"/>
            <person name="Wu L."/>
            <person name="Ma J."/>
        </authorList>
    </citation>
    <scope>NUCLEOTIDE SEQUENCE [LARGE SCALE GENOMIC DNA]</scope>
    <source>
        <strain evidence="3">KCTC 42087</strain>
    </source>
</reference>
<dbReference type="InterPro" id="IPR003673">
    <property type="entry name" value="CoA-Trfase_fam_III"/>
</dbReference>
<comment type="caution">
    <text evidence="2">The sequence shown here is derived from an EMBL/GenBank/DDBJ whole genome shotgun (WGS) entry which is preliminary data.</text>
</comment>
<dbReference type="SUPFAM" id="SSF89796">
    <property type="entry name" value="CoA-transferase family III (CaiB/BaiF)"/>
    <property type="match status" value="2"/>
</dbReference>
<protein>
    <submittedName>
        <fullName evidence="2">CoA transferase</fullName>
    </submittedName>
</protein>
<keyword evidence="2" id="KW-0808">Transferase</keyword>
<dbReference type="Proteomes" id="UP001596074">
    <property type="component" value="Unassembled WGS sequence"/>
</dbReference>
<dbReference type="Gene3D" id="3.30.1540.10">
    <property type="entry name" value="formyl-coa transferase, domain 3"/>
    <property type="match status" value="2"/>
</dbReference>
<evidence type="ECO:0000313" key="2">
    <source>
        <dbReference type="EMBL" id="MFC5752239.1"/>
    </source>
</evidence>
<dbReference type="InterPro" id="IPR023606">
    <property type="entry name" value="CoA-Trfase_III_dom_1_sf"/>
</dbReference>
<dbReference type="Pfam" id="PF02515">
    <property type="entry name" value="CoA_transf_3"/>
    <property type="match status" value="2"/>
</dbReference>
<dbReference type="EMBL" id="JBHSON010000083">
    <property type="protein sequence ID" value="MFC5752239.1"/>
    <property type="molecule type" value="Genomic_DNA"/>
</dbReference>